<name>A0A9W8UE32_9HYPO</name>
<reference evidence="1" key="1">
    <citation type="submission" date="2022-10" db="EMBL/GenBank/DDBJ databases">
        <title>Fusarium specimens isolated from Avocado Roots.</title>
        <authorList>
            <person name="Stajich J."/>
            <person name="Roper C."/>
            <person name="Heimlech-Rivalta G."/>
        </authorList>
    </citation>
    <scope>NUCLEOTIDE SEQUENCE</scope>
    <source>
        <strain evidence="1">CF00143</strain>
    </source>
</reference>
<evidence type="ECO:0000313" key="2">
    <source>
        <dbReference type="Proteomes" id="UP001152130"/>
    </source>
</evidence>
<dbReference type="AlphaFoldDB" id="A0A9W8UE32"/>
<proteinExistence type="predicted"/>
<dbReference type="Proteomes" id="UP001152130">
    <property type="component" value="Unassembled WGS sequence"/>
</dbReference>
<dbReference type="EMBL" id="JAPDHF010000003">
    <property type="protein sequence ID" value="KAJ4020452.1"/>
    <property type="molecule type" value="Genomic_DNA"/>
</dbReference>
<sequence>MAPCSYCALRAQSGPFMEINEDLPVGEFVYRKNPGDSLWTVSAKGPSDDTLTFLPQGILELLKGHIKKVQDDDDSEDAIVSEASTDSMITRTVTRKESEDISGTLLIGLQSTNTNYASLKPEFDESVSKPNIHVLSRDAKCALCYWSREGSTGWYDSVPGCVRTGLAI</sequence>
<evidence type="ECO:0000313" key="1">
    <source>
        <dbReference type="EMBL" id="KAJ4020452.1"/>
    </source>
</evidence>
<keyword evidence="2" id="KW-1185">Reference proteome</keyword>
<comment type="caution">
    <text evidence="1">The sequence shown here is derived from an EMBL/GenBank/DDBJ whole genome shotgun (WGS) entry which is preliminary data.</text>
</comment>
<organism evidence="1 2">
    <name type="scientific">Fusarium irregulare</name>
    <dbReference type="NCBI Taxonomy" id="2494466"/>
    <lineage>
        <taxon>Eukaryota</taxon>
        <taxon>Fungi</taxon>
        <taxon>Dikarya</taxon>
        <taxon>Ascomycota</taxon>
        <taxon>Pezizomycotina</taxon>
        <taxon>Sordariomycetes</taxon>
        <taxon>Hypocreomycetidae</taxon>
        <taxon>Hypocreales</taxon>
        <taxon>Nectriaceae</taxon>
        <taxon>Fusarium</taxon>
        <taxon>Fusarium incarnatum-equiseti species complex</taxon>
    </lineage>
</organism>
<accession>A0A9W8UE32</accession>
<gene>
    <name evidence="1" type="ORF">NW766_001937</name>
</gene>
<protein>
    <submittedName>
        <fullName evidence="1">Uncharacterized protein</fullName>
    </submittedName>
</protein>